<reference evidence="1 2" key="2">
    <citation type="submission" date="2009-02" db="EMBL/GenBank/DDBJ databases">
        <title>Draft genome sequence of Clostridium methylpentosum (DSM 5476).</title>
        <authorList>
            <person name="Sudarsanam P."/>
            <person name="Ley R."/>
            <person name="Guruge J."/>
            <person name="Turnbaugh P.J."/>
            <person name="Mahowald M."/>
            <person name="Liep D."/>
            <person name="Gordon J."/>
        </authorList>
    </citation>
    <scope>NUCLEOTIDE SEQUENCE [LARGE SCALE GENOMIC DNA]</scope>
    <source>
        <strain evidence="1 2">DSM 5476</strain>
    </source>
</reference>
<reference evidence="1 2" key="1">
    <citation type="submission" date="2009-01" db="EMBL/GenBank/DDBJ databases">
        <authorList>
            <person name="Fulton L."/>
            <person name="Clifton S."/>
            <person name="Fulton B."/>
            <person name="Xu J."/>
            <person name="Minx P."/>
            <person name="Pepin K.H."/>
            <person name="Johnson M."/>
            <person name="Bhonagiri V."/>
            <person name="Nash W.E."/>
            <person name="Mardis E.R."/>
            <person name="Wilson R.K."/>
        </authorList>
    </citation>
    <scope>NUCLEOTIDE SEQUENCE [LARGE SCALE GENOMIC DNA]</scope>
    <source>
        <strain evidence="1 2">DSM 5476</strain>
    </source>
</reference>
<evidence type="ECO:0000313" key="1">
    <source>
        <dbReference type="EMBL" id="EEG29662.1"/>
    </source>
</evidence>
<protein>
    <submittedName>
        <fullName evidence="1">Putative ACR, COG1399</fullName>
    </submittedName>
</protein>
<accession>C0EFN3</accession>
<evidence type="ECO:0000313" key="2">
    <source>
        <dbReference type="Proteomes" id="UP000003340"/>
    </source>
</evidence>
<dbReference type="Pfam" id="PF02620">
    <property type="entry name" value="YceD"/>
    <property type="match status" value="1"/>
</dbReference>
<name>C0EFN3_9FIRM</name>
<dbReference type="AlphaFoldDB" id="C0EFN3"/>
<proteinExistence type="predicted"/>
<dbReference type="InterPro" id="IPR003772">
    <property type="entry name" value="YceD"/>
</dbReference>
<dbReference type="eggNOG" id="COG1399">
    <property type="taxonomic scope" value="Bacteria"/>
</dbReference>
<sequence>MLLELKQLFDVVDDEKRIDYSLDLSDYRLFQNCPFPKPVKIKGKVFNRAGIVTLQLDVSTEAVFVCDRCLDEFQQPFHEQFEHILVRKLNSQSDDYIVVEDARLDLDELVLSDMLLSLPTKILCSEDCRGLCVNCGANLNVADCECGKQE</sequence>
<gene>
    <name evidence="1" type="ORF">CLOSTMETH_02675</name>
</gene>
<dbReference type="HOGENOM" id="CLU_100236_1_1_9"/>
<dbReference type="PANTHER" id="PTHR34374:SF1">
    <property type="entry name" value="LARGE RIBOSOMAL RNA SUBUNIT ACCUMULATION PROTEIN YCED HOMOLOG 1, CHLOROPLASTIC"/>
    <property type="match status" value="1"/>
</dbReference>
<dbReference type="STRING" id="537013.CLOSTMETH_02675"/>
<dbReference type="PANTHER" id="PTHR34374">
    <property type="entry name" value="LARGE RIBOSOMAL RNA SUBUNIT ACCUMULATION PROTEIN YCED HOMOLOG 1, CHLOROPLASTIC"/>
    <property type="match status" value="1"/>
</dbReference>
<dbReference type="Proteomes" id="UP000003340">
    <property type="component" value="Unassembled WGS sequence"/>
</dbReference>
<keyword evidence="2" id="KW-1185">Reference proteome</keyword>
<dbReference type="EMBL" id="ACEC01000093">
    <property type="protein sequence ID" value="EEG29662.1"/>
    <property type="molecule type" value="Genomic_DNA"/>
</dbReference>
<organism evidence="1 2">
    <name type="scientific">[Clostridium] methylpentosum DSM 5476</name>
    <dbReference type="NCBI Taxonomy" id="537013"/>
    <lineage>
        <taxon>Bacteria</taxon>
        <taxon>Bacillati</taxon>
        <taxon>Bacillota</taxon>
        <taxon>Clostridia</taxon>
        <taxon>Eubacteriales</taxon>
        <taxon>Oscillospiraceae</taxon>
        <taxon>Oscillospiraceae incertae sedis</taxon>
    </lineage>
</organism>
<comment type="caution">
    <text evidence="1">The sequence shown here is derived from an EMBL/GenBank/DDBJ whole genome shotgun (WGS) entry which is preliminary data.</text>
</comment>